<reference evidence="1 2" key="1">
    <citation type="submission" date="2021-12" db="EMBL/GenBank/DDBJ databases">
        <title>Discovery of the Pendulisporaceae a myxobacterial family with distinct sporulation behavior and unique specialized metabolism.</title>
        <authorList>
            <person name="Garcia R."/>
            <person name="Popoff A."/>
            <person name="Bader C.D."/>
            <person name="Loehr J."/>
            <person name="Walesch S."/>
            <person name="Walt C."/>
            <person name="Boldt J."/>
            <person name="Bunk B."/>
            <person name="Haeckl F.J.F.P.J."/>
            <person name="Gunesch A.P."/>
            <person name="Birkelbach J."/>
            <person name="Nuebel U."/>
            <person name="Pietschmann T."/>
            <person name="Bach T."/>
            <person name="Mueller R."/>
        </authorList>
    </citation>
    <scope>NUCLEOTIDE SEQUENCE [LARGE SCALE GENOMIC DNA]</scope>
    <source>
        <strain evidence="1 2">MSr11954</strain>
    </source>
</reference>
<evidence type="ECO:0000313" key="1">
    <source>
        <dbReference type="EMBL" id="WXB12415.1"/>
    </source>
</evidence>
<gene>
    <name evidence="1" type="ORF">LZC94_31780</name>
</gene>
<evidence type="ECO:0000313" key="2">
    <source>
        <dbReference type="Proteomes" id="UP001370348"/>
    </source>
</evidence>
<accession>A0ABZ2LPZ4</accession>
<protein>
    <submittedName>
        <fullName evidence="1">Uncharacterized protein</fullName>
    </submittedName>
</protein>
<keyword evidence="2" id="KW-1185">Reference proteome</keyword>
<proteinExistence type="predicted"/>
<sequence length="322" mass="33952">MSVPSLSVIHRVPRGTRDAALTSLQISLCGSGCGRVTQERSAARLRAKGASWRLDILANDGSAAEYSNDDARGRARALATDATKAMTPSALESAGRAFIASKLTSVIVLEPGETLVPETVAYRSDSGGKTDGSGETTTVVSANRVVFSREINGIPVVGTGSKIILTFLSDGSVESFRYDWPKYALTGRVQTSAPIGNILQRIQKVVGAREDVHGLQPIFMPSQVTADTRIDLGADVQLERLACGYYDPGFTVRESVGVVQAGCYYHAVHYQGGSQGVVSAGLSGAVPASVQAERDDAWPEETLIRGVSASWGEPPPNAPSSR</sequence>
<name>A0ABZ2LPZ4_9BACT</name>
<organism evidence="1 2">
    <name type="scientific">Pendulispora albinea</name>
    <dbReference type="NCBI Taxonomy" id="2741071"/>
    <lineage>
        <taxon>Bacteria</taxon>
        <taxon>Pseudomonadati</taxon>
        <taxon>Myxococcota</taxon>
        <taxon>Myxococcia</taxon>
        <taxon>Myxococcales</taxon>
        <taxon>Sorangiineae</taxon>
        <taxon>Pendulisporaceae</taxon>
        <taxon>Pendulispora</taxon>
    </lineage>
</organism>
<dbReference type="RefSeq" id="WP_394822037.1">
    <property type="nucleotide sequence ID" value="NZ_CP089984.1"/>
</dbReference>
<dbReference type="EMBL" id="CP089984">
    <property type="protein sequence ID" value="WXB12415.1"/>
    <property type="molecule type" value="Genomic_DNA"/>
</dbReference>
<dbReference type="Proteomes" id="UP001370348">
    <property type="component" value="Chromosome"/>
</dbReference>